<keyword evidence="2" id="KW-0560">Oxidoreductase</keyword>
<dbReference type="PANTHER" id="PTHR10173">
    <property type="entry name" value="METHIONINE SULFOXIDE REDUCTASE"/>
    <property type="match status" value="1"/>
</dbReference>
<proteinExistence type="predicted"/>
<dbReference type="InterPro" id="IPR011057">
    <property type="entry name" value="Mss4-like_sf"/>
</dbReference>
<comment type="catalytic activity">
    <reaction evidence="3">
        <text>L-methionyl-[protein] + [thioredoxin]-disulfide + H2O = L-methionyl-(R)-S-oxide-[protein] + [thioredoxin]-dithiol</text>
        <dbReference type="Rhea" id="RHEA:24164"/>
        <dbReference type="Rhea" id="RHEA-COMP:10698"/>
        <dbReference type="Rhea" id="RHEA-COMP:10700"/>
        <dbReference type="Rhea" id="RHEA-COMP:12313"/>
        <dbReference type="Rhea" id="RHEA-COMP:12314"/>
        <dbReference type="ChEBI" id="CHEBI:15377"/>
        <dbReference type="ChEBI" id="CHEBI:16044"/>
        <dbReference type="ChEBI" id="CHEBI:29950"/>
        <dbReference type="ChEBI" id="CHEBI:45764"/>
        <dbReference type="ChEBI" id="CHEBI:50058"/>
        <dbReference type="EC" id="1.8.4.12"/>
    </reaction>
</comment>
<evidence type="ECO:0000256" key="5">
    <source>
        <dbReference type="SAM" id="SignalP"/>
    </source>
</evidence>
<dbReference type="PROSITE" id="PS51790">
    <property type="entry name" value="MSRB"/>
    <property type="match status" value="1"/>
</dbReference>
<dbReference type="EC" id="1.8.4.12" evidence="1"/>
<evidence type="ECO:0000313" key="7">
    <source>
        <dbReference type="EMBL" id="BDS07141.1"/>
    </source>
</evidence>
<dbReference type="EMBL" id="AP026866">
    <property type="protein sequence ID" value="BDS07141.1"/>
    <property type="molecule type" value="Genomic_DNA"/>
</dbReference>
<feature type="domain" description="MsrB" evidence="6">
    <location>
        <begin position="48"/>
        <end position="172"/>
    </location>
</feature>
<sequence>MKAALRFLALLAIGGGIAFYALNAQTQKPMKTSNETPAQPEKKVVKTDDEWKKELTPEQYRIARQGGTERPNGKVYEQFKKQGGGTYYCVGCNAELFSSKEKFDSHCGWPSFYDPSKAKNVKALPDADGMRTEVKCKVCDAHLGHVFTGEGFNTPTDQRYCINGTVLKFVPFKKDDEKEK</sequence>
<organism evidence="7">
    <name type="scientific">Oceaniferula spumae</name>
    <dbReference type="NCBI Taxonomy" id="2979115"/>
    <lineage>
        <taxon>Bacteria</taxon>
        <taxon>Pseudomonadati</taxon>
        <taxon>Verrucomicrobiota</taxon>
        <taxon>Verrucomicrobiia</taxon>
        <taxon>Verrucomicrobiales</taxon>
        <taxon>Verrucomicrobiaceae</taxon>
        <taxon>Oceaniferula</taxon>
    </lineage>
</organism>
<dbReference type="SUPFAM" id="SSF51316">
    <property type="entry name" value="Mss4-like"/>
    <property type="match status" value="1"/>
</dbReference>
<dbReference type="GO" id="GO:0005737">
    <property type="term" value="C:cytoplasm"/>
    <property type="evidence" value="ECO:0007669"/>
    <property type="project" value="TreeGrafter"/>
</dbReference>
<gene>
    <name evidence="7" type="ORF">NT6N_21810</name>
</gene>
<feature type="chain" id="PRO_5043681022" description="peptide-methionine (R)-S-oxide reductase" evidence="5">
    <location>
        <begin position="24"/>
        <end position="180"/>
    </location>
</feature>
<dbReference type="Gene3D" id="2.170.150.20">
    <property type="entry name" value="Peptide methionine sulfoxide reductase"/>
    <property type="match status" value="1"/>
</dbReference>
<evidence type="ECO:0000256" key="4">
    <source>
        <dbReference type="SAM" id="MobiDB-lite"/>
    </source>
</evidence>
<name>A0AAT9FMJ3_9BACT</name>
<reference evidence="7" key="1">
    <citation type="submission" date="2024-07" db="EMBL/GenBank/DDBJ databases">
        <title>Complete genome sequence of Verrucomicrobiaceae bacterium NT6N.</title>
        <authorList>
            <person name="Huang C."/>
            <person name="Takami H."/>
            <person name="Hamasaki K."/>
        </authorList>
    </citation>
    <scope>NUCLEOTIDE SEQUENCE</scope>
    <source>
        <strain evidence="7">NT6N</strain>
    </source>
</reference>
<feature type="signal peptide" evidence="5">
    <location>
        <begin position="1"/>
        <end position="23"/>
    </location>
</feature>
<evidence type="ECO:0000259" key="6">
    <source>
        <dbReference type="PROSITE" id="PS51790"/>
    </source>
</evidence>
<feature type="region of interest" description="Disordered" evidence="4">
    <location>
        <begin position="29"/>
        <end position="49"/>
    </location>
</feature>
<evidence type="ECO:0000256" key="3">
    <source>
        <dbReference type="ARBA" id="ARBA00048488"/>
    </source>
</evidence>
<evidence type="ECO:0000256" key="1">
    <source>
        <dbReference type="ARBA" id="ARBA00012499"/>
    </source>
</evidence>
<dbReference type="GO" id="GO:0030091">
    <property type="term" value="P:protein repair"/>
    <property type="evidence" value="ECO:0007669"/>
    <property type="project" value="InterPro"/>
</dbReference>
<keyword evidence="5" id="KW-0732">Signal</keyword>
<dbReference type="Pfam" id="PF01641">
    <property type="entry name" value="SelR"/>
    <property type="match status" value="1"/>
</dbReference>
<accession>A0AAT9FMJ3</accession>
<dbReference type="KEGG" id="osu:NT6N_21810"/>
<dbReference type="GO" id="GO:0006979">
    <property type="term" value="P:response to oxidative stress"/>
    <property type="evidence" value="ECO:0007669"/>
    <property type="project" value="InterPro"/>
</dbReference>
<dbReference type="InterPro" id="IPR002579">
    <property type="entry name" value="Met_Sox_Rdtase_MsrB_dom"/>
</dbReference>
<dbReference type="GO" id="GO:0033743">
    <property type="term" value="F:peptide-methionine (R)-S-oxide reductase activity"/>
    <property type="evidence" value="ECO:0007669"/>
    <property type="project" value="UniProtKB-EC"/>
</dbReference>
<dbReference type="NCBIfam" id="TIGR00357">
    <property type="entry name" value="peptide-methionine (R)-S-oxide reductase MsrB"/>
    <property type="match status" value="1"/>
</dbReference>
<dbReference type="PANTHER" id="PTHR10173:SF52">
    <property type="entry name" value="METHIONINE-R-SULFOXIDE REDUCTASE B1"/>
    <property type="match status" value="1"/>
</dbReference>
<feature type="compositionally biased region" description="Basic and acidic residues" evidence="4">
    <location>
        <begin position="40"/>
        <end position="49"/>
    </location>
</feature>
<evidence type="ECO:0000256" key="2">
    <source>
        <dbReference type="ARBA" id="ARBA00023002"/>
    </source>
</evidence>
<protein>
    <recommendedName>
        <fullName evidence="1">peptide-methionine (R)-S-oxide reductase</fullName>
        <ecNumber evidence="1">1.8.4.12</ecNumber>
    </recommendedName>
</protein>
<dbReference type="InterPro" id="IPR028427">
    <property type="entry name" value="Met_Sox_Rdtase_MsrB"/>
</dbReference>
<dbReference type="AlphaFoldDB" id="A0AAT9FMJ3"/>